<name>A0A074LHF3_9BACL</name>
<evidence type="ECO:0000313" key="2">
    <source>
        <dbReference type="EMBL" id="KEO81631.1"/>
    </source>
</evidence>
<sequence>MEKGWWLLRFLLFSCLLSAFLVWLAARGRNLRKYGGRQRFYRDLYRFTVTICTALAIYLIGITPGIWHTLQLPESTMLFAVTALPTWLLSAVSGRWYLGLGAAAVLQGFVVQALIGTGGVHGSSVTQLWWPQVFCDLGGVVLYAMQTGKRKVRVRG</sequence>
<feature type="transmembrane region" description="Helical" evidence="1">
    <location>
        <begin position="127"/>
        <end position="145"/>
    </location>
</feature>
<keyword evidence="1" id="KW-1133">Transmembrane helix</keyword>
<organism evidence="2 3">
    <name type="scientific">Tumebacillus flagellatus</name>
    <dbReference type="NCBI Taxonomy" id="1157490"/>
    <lineage>
        <taxon>Bacteria</taxon>
        <taxon>Bacillati</taxon>
        <taxon>Bacillota</taxon>
        <taxon>Bacilli</taxon>
        <taxon>Bacillales</taxon>
        <taxon>Alicyclobacillaceae</taxon>
        <taxon>Tumebacillus</taxon>
    </lineage>
</organism>
<feature type="transmembrane region" description="Helical" evidence="1">
    <location>
        <begin position="6"/>
        <end position="26"/>
    </location>
</feature>
<keyword evidence="3" id="KW-1185">Reference proteome</keyword>
<feature type="transmembrane region" description="Helical" evidence="1">
    <location>
        <begin position="72"/>
        <end position="89"/>
    </location>
</feature>
<dbReference type="Proteomes" id="UP000027931">
    <property type="component" value="Unassembled WGS sequence"/>
</dbReference>
<keyword evidence="1" id="KW-0472">Membrane</keyword>
<gene>
    <name evidence="2" type="ORF">EL26_19850</name>
</gene>
<proteinExistence type="predicted"/>
<feature type="transmembrane region" description="Helical" evidence="1">
    <location>
        <begin position="96"/>
        <end position="115"/>
    </location>
</feature>
<protein>
    <submittedName>
        <fullName evidence="2">Uncharacterized protein</fullName>
    </submittedName>
</protein>
<comment type="caution">
    <text evidence="2">The sequence shown here is derived from an EMBL/GenBank/DDBJ whole genome shotgun (WGS) entry which is preliminary data.</text>
</comment>
<keyword evidence="1" id="KW-0812">Transmembrane</keyword>
<dbReference type="EMBL" id="JMIR01000034">
    <property type="protein sequence ID" value="KEO81631.1"/>
    <property type="molecule type" value="Genomic_DNA"/>
</dbReference>
<reference evidence="2 3" key="1">
    <citation type="journal article" date="2013" name="Int. J. Syst. Evol. Microbiol.">
        <title>Tumebacillus flagellatus sp. nov., an alpha-amylase/pullulanase-producing bacterium isolated from cassava wastewater.</title>
        <authorList>
            <person name="Wang Q."/>
            <person name="Xie N."/>
            <person name="Qin Y."/>
            <person name="Shen N."/>
            <person name="Zhu J."/>
            <person name="Mi H."/>
            <person name="Huang R."/>
        </authorList>
    </citation>
    <scope>NUCLEOTIDE SEQUENCE [LARGE SCALE GENOMIC DNA]</scope>
    <source>
        <strain evidence="2 3">GST4</strain>
    </source>
</reference>
<accession>A0A074LHF3</accession>
<dbReference type="AlphaFoldDB" id="A0A074LHF3"/>
<evidence type="ECO:0000256" key="1">
    <source>
        <dbReference type="SAM" id="Phobius"/>
    </source>
</evidence>
<evidence type="ECO:0000313" key="3">
    <source>
        <dbReference type="Proteomes" id="UP000027931"/>
    </source>
</evidence>
<feature type="transmembrane region" description="Helical" evidence="1">
    <location>
        <begin position="47"/>
        <end position="66"/>
    </location>
</feature>